<dbReference type="UniPathway" id="UPA00222"/>
<evidence type="ECO:0000256" key="2">
    <source>
        <dbReference type="ARBA" id="ARBA00004760"/>
    </source>
</evidence>
<dbReference type="InterPro" id="IPR029044">
    <property type="entry name" value="Nucleotide-diphossugar_trans"/>
</dbReference>
<dbReference type="InterPro" id="IPR025993">
    <property type="entry name" value="Ceramide_glucosylTrfase"/>
</dbReference>
<dbReference type="GO" id="GO:0008120">
    <property type="term" value="F:ceramide glucosyltransferase activity"/>
    <property type="evidence" value="ECO:0007669"/>
    <property type="project" value="UniProtKB-EC"/>
</dbReference>
<feature type="transmembrane region" description="Helical" evidence="15">
    <location>
        <begin position="291"/>
        <end position="316"/>
    </location>
</feature>
<comment type="subcellular location">
    <subcellularLocation>
        <location evidence="1">Membrane</location>
        <topology evidence="1">Multi-pass membrane protein</topology>
    </subcellularLocation>
</comment>
<evidence type="ECO:0000256" key="8">
    <source>
        <dbReference type="ARBA" id="ARBA00022679"/>
    </source>
</evidence>
<dbReference type="GO" id="GO:0016020">
    <property type="term" value="C:membrane"/>
    <property type="evidence" value="ECO:0007669"/>
    <property type="project" value="UniProtKB-SubCell"/>
</dbReference>
<comment type="pathway">
    <text evidence="2">Lipid metabolism; sphingolipid metabolism.</text>
</comment>
<evidence type="ECO:0000256" key="5">
    <source>
        <dbReference type="ARBA" id="ARBA00012699"/>
    </source>
</evidence>
<dbReference type="CDD" id="cd02520">
    <property type="entry name" value="Glucosylceramide_synthase"/>
    <property type="match status" value="1"/>
</dbReference>
<comment type="pathway">
    <text evidence="3">Sphingolipid metabolism.</text>
</comment>
<dbReference type="PANTHER" id="PTHR12726:SF0">
    <property type="entry name" value="CERAMIDE GLUCOSYLTRANSFERASE"/>
    <property type="match status" value="1"/>
</dbReference>
<protein>
    <recommendedName>
        <fullName evidence="6">Ceramide glucosyltransferase</fullName>
        <ecNumber evidence="5">2.4.1.80</ecNumber>
    </recommendedName>
    <alternativeName>
        <fullName evidence="13">Glucosylceramide synthase</fullName>
    </alternativeName>
    <alternativeName>
        <fullName evidence="14">UDP-glucose ceramide glucosyltransferase</fullName>
    </alternativeName>
    <alternativeName>
        <fullName evidence="12">UDP-glucose:N-acylsphingosine D-glucosyltransferase</fullName>
    </alternativeName>
</protein>
<dbReference type="PANTHER" id="PTHR12726">
    <property type="entry name" value="CERAMIDE GLUCOSYLTRANSFERASE"/>
    <property type="match status" value="1"/>
</dbReference>
<feature type="transmembrane region" description="Helical" evidence="15">
    <location>
        <begin position="361"/>
        <end position="384"/>
    </location>
</feature>
<evidence type="ECO:0000256" key="1">
    <source>
        <dbReference type="ARBA" id="ARBA00004141"/>
    </source>
</evidence>
<evidence type="ECO:0000256" key="7">
    <source>
        <dbReference type="ARBA" id="ARBA00022676"/>
    </source>
</evidence>
<accession>A0A507C0P2</accession>
<dbReference type="RefSeq" id="XP_031022944.1">
    <property type="nucleotide sequence ID" value="XM_031171081.1"/>
</dbReference>
<evidence type="ECO:0000256" key="12">
    <source>
        <dbReference type="ARBA" id="ARBA00031017"/>
    </source>
</evidence>
<dbReference type="Pfam" id="PF13506">
    <property type="entry name" value="Glyco_transf_21"/>
    <property type="match status" value="1"/>
</dbReference>
<evidence type="ECO:0000256" key="6">
    <source>
        <dbReference type="ARBA" id="ARBA00019988"/>
    </source>
</evidence>
<feature type="transmembrane region" description="Helical" evidence="15">
    <location>
        <begin position="328"/>
        <end position="349"/>
    </location>
</feature>
<keyword evidence="8" id="KW-0808">Transferase</keyword>
<gene>
    <name evidence="16" type="ORF">SmJEL517_g05154</name>
</gene>
<evidence type="ECO:0000256" key="4">
    <source>
        <dbReference type="ARBA" id="ARBA00006739"/>
    </source>
</evidence>
<evidence type="ECO:0000256" key="11">
    <source>
        <dbReference type="ARBA" id="ARBA00023136"/>
    </source>
</evidence>
<keyword evidence="17" id="KW-1185">Reference proteome</keyword>
<dbReference type="Proteomes" id="UP000319731">
    <property type="component" value="Unassembled WGS sequence"/>
</dbReference>
<dbReference type="EMBL" id="QEAO01000043">
    <property type="protein sequence ID" value="TPX31536.1"/>
    <property type="molecule type" value="Genomic_DNA"/>
</dbReference>
<comment type="similarity">
    <text evidence="4">Belongs to the glycosyltransferase 2 family.</text>
</comment>
<reference evidence="16 17" key="1">
    <citation type="journal article" date="2019" name="Sci. Rep.">
        <title>Comparative genomics of chytrid fungi reveal insights into the obligate biotrophic and pathogenic lifestyle of Synchytrium endobioticum.</title>
        <authorList>
            <person name="van de Vossenberg B.T.L.H."/>
            <person name="Warris S."/>
            <person name="Nguyen H.D.T."/>
            <person name="van Gent-Pelzer M.P.E."/>
            <person name="Joly D.L."/>
            <person name="van de Geest H.C."/>
            <person name="Bonants P.J.M."/>
            <person name="Smith D.S."/>
            <person name="Levesque C.A."/>
            <person name="van der Lee T.A.J."/>
        </authorList>
    </citation>
    <scope>NUCLEOTIDE SEQUENCE [LARGE SCALE GENOMIC DNA]</scope>
    <source>
        <strain evidence="16 17">JEL517</strain>
    </source>
</reference>
<keyword evidence="10 15" id="KW-1133">Transmembrane helix</keyword>
<dbReference type="Gene3D" id="3.90.550.10">
    <property type="entry name" value="Spore Coat Polysaccharide Biosynthesis Protein SpsA, Chain A"/>
    <property type="match status" value="1"/>
</dbReference>
<feature type="transmembrane region" description="Helical" evidence="15">
    <location>
        <begin position="12"/>
        <end position="34"/>
    </location>
</feature>
<keyword evidence="11 15" id="KW-0472">Membrane</keyword>
<dbReference type="OrthoDB" id="1483400at2759"/>
<dbReference type="STRING" id="1806994.A0A507C0P2"/>
<dbReference type="SUPFAM" id="SSF53448">
    <property type="entry name" value="Nucleotide-diphospho-sugar transferases"/>
    <property type="match status" value="1"/>
</dbReference>
<proteinExistence type="inferred from homology"/>
<evidence type="ECO:0000256" key="9">
    <source>
        <dbReference type="ARBA" id="ARBA00022692"/>
    </source>
</evidence>
<sequence>MVDAATALQNGVAGFSVVMWIVMTQFCLWGAILVRIRYSHPPTPTSSQKSSTPSVTILRPMKGVDNLLEENLASAFKQEYPKFEVIMTVADPKDKAVEVARMVMKAHPNVDARIVTGNPDEAEIGPNPKVCNLLPGYHAAKYNIIWIVDSNVLVAPDCMGRSVDALHLPNIGLVHHAPVATRPQSFGSRVEMMFLNTAHCKMYLSINYASISSCINGKSNMFRKTDLERAAAGGLAHFARYLSEDNIMGEKIWQLGLRHATTADFAMQPLGALSLVEYFRRRSRWIRIRKYVVTVATLIEPFTESIVCGLLGVWGWSYFLGWTRSQCIMFLVMHFIGWIASDTVIAFTIDDSLAKSADVYFLAWIVREVMALPIWCIAMAGYIVEWRGKPFRLNPDGTATAIVTHWHEKKQ</sequence>
<keyword evidence="7" id="KW-0328">Glycosyltransferase</keyword>
<evidence type="ECO:0000256" key="10">
    <source>
        <dbReference type="ARBA" id="ARBA00022989"/>
    </source>
</evidence>
<keyword evidence="9 15" id="KW-0812">Transmembrane</keyword>
<dbReference type="EC" id="2.4.1.80" evidence="5"/>
<comment type="caution">
    <text evidence="16">The sequence shown here is derived from an EMBL/GenBank/DDBJ whole genome shotgun (WGS) entry which is preliminary data.</text>
</comment>
<dbReference type="AlphaFoldDB" id="A0A507C0P2"/>
<evidence type="ECO:0000313" key="17">
    <source>
        <dbReference type="Proteomes" id="UP000319731"/>
    </source>
</evidence>
<evidence type="ECO:0000256" key="14">
    <source>
        <dbReference type="ARBA" id="ARBA00032575"/>
    </source>
</evidence>
<name>A0A507C0P2_9FUNG</name>
<evidence type="ECO:0000256" key="3">
    <source>
        <dbReference type="ARBA" id="ARBA00004991"/>
    </source>
</evidence>
<organism evidence="16 17">
    <name type="scientific">Synchytrium microbalum</name>
    <dbReference type="NCBI Taxonomy" id="1806994"/>
    <lineage>
        <taxon>Eukaryota</taxon>
        <taxon>Fungi</taxon>
        <taxon>Fungi incertae sedis</taxon>
        <taxon>Chytridiomycota</taxon>
        <taxon>Chytridiomycota incertae sedis</taxon>
        <taxon>Chytridiomycetes</taxon>
        <taxon>Synchytriales</taxon>
        <taxon>Synchytriaceae</taxon>
        <taxon>Synchytrium</taxon>
    </lineage>
</organism>
<dbReference type="GO" id="GO:0006679">
    <property type="term" value="P:glucosylceramide biosynthetic process"/>
    <property type="evidence" value="ECO:0007669"/>
    <property type="project" value="TreeGrafter"/>
</dbReference>
<evidence type="ECO:0000256" key="15">
    <source>
        <dbReference type="SAM" id="Phobius"/>
    </source>
</evidence>
<dbReference type="GeneID" id="42006378"/>
<evidence type="ECO:0000256" key="13">
    <source>
        <dbReference type="ARBA" id="ARBA00031543"/>
    </source>
</evidence>
<evidence type="ECO:0000313" key="16">
    <source>
        <dbReference type="EMBL" id="TPX31536.1"/>
    </source>
</evidence>